<dbReference type="InterPro" id="IPR012677">
    <property type="entry name" value="Nucleotide-bd_a/b_plait_sf"/>
</dbReference>
<evidence type="ECO:0000256" key="2">
    <source>
        <dbReference type="SAM" id="MobiDB-lite"/>
    </source>
</evidence>
<evidence type="ECO:0000259" key="3">
    <source>
        <dbReference type="PROSITE" id="PS50102"/>
    </source>
</evidence>
<dbReference type="InterPro" id="IPR000504">
    <property type="entry name" value="RRM_dom"/>
</dbReference>
<protein>
    <recommendedName>
        <fullName evidence="3">RRM domain-containing protein</fullName>
    </recommendedName>
</protein>
<dbReference type="Pfam" id="PF00076">
    <property type="entry name" value="RRM_1"/>
    <property type="match status" value="1"/>
</dbReference>
<reference evidence="4" key="2">
    <citation type="journal article" date="2023" name="Microbiol Resour">
        <title>Decontamination and Annotation of the Draft Genome Sequence of the Oomycete Lagenidium giganteum ARSEF 373.</title>
        <authorList>
            <person name="Morgan W.R."/>
            <person name="Tartar A."/>
        </authorList>
    </citation>
    <scope>NUCLEOTIDE SEQUENCE</scope>
    <source>
        <strain evidence="4">ARSEF 373</strain>
    </source>
</reference>
<dbReference type="InterPro" id="IPR050441">
    <property type="entry name" value="RBM"/>
</dbReference>
<evidence type="ECO:0000313" key="4">
    <source>
        <dbReference type="EMBL" id="DAZ92503.1"/>
    </source>
</evidence>
<dbReference type="GO" id="GO:0003723">
    <property type="term" value="F:RNA binding"/>
    <property type="evidence" value="ECO:0007669"/>
    <property type="project" value="UniProtKB-UniRule"/>
</dbReference>
<evidence type="ECO:0000256" key="1">
    <source>
        <dbReference type="PROSITE-ProRule" id="PRU00176"/>
    </source>
</evidence>
<gene>
    <name evidence="4" type="ORF">N0F65_012733</name>
</gene>
<keyword evidence="1" id="KW-0694">RNA-binding</keyword>
<dbReference type="PANTHER" id="PTHR48034">
    <property type="entry name" value="TRANSFORMER-2 SEX-DETERMINING PROTEIN-RELATED"/>
    <property type="match status" value="1"/>
</dbReference>
<dbReference type="EMBL" id="DAKRPA010000435">
    <property type="protein sequence ID" value="DAZ92503.1"/>
    <property type="molecule type" value="Genomic_DNA"/>
</dbReference>
<feature type="domain" description="RRM" evidence="3">
    <location>
        <begin position="10"/>
        <end position="88"/>
    </location>
</feature>
<feature type="compositionally biased region" description="Basic and acidic residues" evidence="2">
    <location>
        <begin position="89"/>
        <end position="98"/>
    </location>
</feature>
<organism evidence="4 5">
    <name type="scientific">Lagenidium giganteum</name>
    <dbReference type="NCBI Taxonomy" id="4803"/>
    <lineage>
        <taxon>Eukaryota</taxon>
        <taxon>Sar</taxon>
        <taxon>Stramenopiles</taxon>
        <taxon>Oomycota</taxon>
        <taxon>Peronosporomycetes</taxon>
        <taxon>Pythiales</taxon>
        <taxon>Pythiaceae</taxon>
    </lineage>
</organism>
<dbReference type="Gene3D" id="3.30.70.330">
    <property type="match status" value="1"/>
</dbReference>
<feature type="compositionally biased region" description="Basic and acidic residues" evidence="2">
    <location>
        <begin position="153"/>
        <end position="174"/>
    </location>
</feature>
<dbReference type="CDD" id="cd12311">
    <property type="entry name" value="RRM_SRSF2_SRSF8"/>
    <property type="match status" value="1"/>
</dbReference>
<dbReference type="Proteomes" id="UP001146120">
    <property type="component" value="Unassembled WGS sequence"/>
</dbReference>
<feature type="compositionally biased region" description="Basic residues" evidence="2">
    <location>
        <begin position="201"/>
        <end position="216"/>
    </location>
</feature>
<feature type="compositionally biased region" description="Basic residues" evidence="2">
    <location>
        <begin position="175"/>
        <end position="186"/>
    </location>
</feature>
<comment type="caution">
    <text evidence="4">The sequence shown here is derived from an EMBL/GenBank/DDBJ whole genome shotgun (WGS) entry which is preliminary data.</text>
</comment>
<accession>A0AAV2YGK3</accession>
<evidence type="ECO:0000313" key="5">
    <source>
        <dbReference type="Proteomes" id="UP001146120"/>
    </source>
</evidence>
<dbReference type="AlphaFoldDB" id="A0AAV2YGK3"/>
<dbReference type="SUPFAM" id="SSF54928">
    <property type="entry name" value="RNA-binding domain, RBD"/>
    <property type="match status" value="1"/>
</dbReference>
<name>A0AAV2YGK3_9STRA</name>
<feature type="compositionally biased region" description="Basic and acidic residues" evidence="2">
    <location>
        <begin position="114"/>
        <end position="145"/>
    </location>
</feature>
<dbReference type="SMART" id="SM00360">
    <property type="entry name" value="RRM"/>
    <property type="match status" value="1"/>
</dbReference>
<dbReference type="InterPro" id="IPR035979">
    <property type="entry name" value="RBD_domain_sf"/>
</dbReference>
<feature type="region of interest" description="Disordered" evidence="2">
    <location>
        <begin position="87"/>
        <end position="216"/>
    </location>
</feature>
<dbReference type="PROSITE" id="PS50102">
    <property type="entry name" value="RRM"/>
    <property type="match status" value="1"/>
</dbReference>
<sequence length="216" mass="25504">MAPPSVEHMHTLKVDNVPLELGIDELKGLFEKFGEIGDVYIPRARNTTASRGFAFVRFMQKQDAEDALAGMDNFEFEGRNLRVQFARQKRPDNPKEFYSRQPGGYSNQDDDDRDNNRRYDDRREPSNRYDRYDRHDRYDRYDRSERRRSRSRSPADRYDGYDNRKESSRSDDRRRSRSRSRSRGRRGSNASSGSGSGRSRPSTHRSSRSRSPARRY</sequence>
<proteinExistence type="predicted"/>
<reference evidence="4" key="1">
    <citation type="submission" date="2022-11" db="EMBL/GenBank/DDBJ databases">
        <authorList>
            <person name="Morgan W.R."/>
            <person name="Tartar A."/>
        </authorList>
    </citation>
    <scope>NUCLEOTIDE SEQUENCE</scope>
    <source>
        <strain evidence="4">ARSEF 373</strain>
    </source>
</reference>
<keyword evidence="5" id="KW-1185">Reference proteome</keyword>
<feature type="compositionally biased region" description="Low complexity" evidence="2">
    <location>
        <begin position="187"/>
        <end position="200"/>
    </location>
</feature>